<comment type="caution">
    <text evidence="2">The sequence shown here is derived from an EMBL/GenBank/DDBJ whole genome shotgun (WGS) entry which is preliminary data.</text>
</comment>
<dbReference type="Proteomes" id="UP001159641">
    <property type="component" value="Unassembled WGS sequence"/>
</dbReference>
<reference evidence="2 3" key="1">
    <citation type="submission" date="2022-11" db="EMBL/GenBank/DDBJ databases">
        <title>Whole genome sequence of Eschrichtius robustus ER-17-0199.</title>
        <authorList>
            <person name="Bruniche-Olsen A."/>
            <person name="Black A.N."/>
            <person name="Fields C.J."/>
            <person name="Walden K."/>
            <person name="Dewoody J.A."/>
        </authorList>
    </citation>
    <scope>NUCLEOTIDE SEQUENCE [LARGE SCALE GENOMIC DNA]</scope>
    <source>
        <strain evidence="2">ER-17-0199</strain>
        <tissue evidence="2">Blubber</tissue>
    </source>
</reference>
<accession>A0AB34HJ27</accession>
<feature type="compositionally biased region" description="Basic and acidic residues" evidence="1">
    <location>
        <begin position="71"/>
        <end position="82"/>
    </location>
</feature>
<organism evidence="2 3">
    <name type="scientific">Eschrichtius robustus</name>
    <name type="common">California gray whale</name>
    <name type="synonym">Eschrichtius gibbosus</name>
    <dbReference type="NCBI Taxonomy" id="9764"/>
    <lineage>
        <taxon>Eukaryota</taxon>
        <taxon>Metazoa</taxon>
        <taxon>Chordata</taxon>
        <taxon>Craniata</taxon>
        <taxon>Vertebrata</taxon>
        <taxon>Euteleostomi</taxon>
        <taxon>Mammalia</taxon>
        <taxon>Eutheria</taxon>
        <taxon>Laurasiatheria</taxon>
        <taxon>Artiodactyla</taxon>
        <taxon>Whippomorpha</taxon>
        <taxon>Cetacea</taxon>
        <taxon>Mysticeti</taxon>
        <taxon>Eschrichtiidae</taxon>
        <taxon>Eschrichtius</taxon>
    </lineage>
</organism>
<evidence type="ECO:0000313" key="2">
    <source>
        <dbReference type="EMBL" id="KAJ8790564.1"/>
    </source>
</evidence>
<protein>
    <submittedName>
        <fullName evidence="2">Uncharacterized protein</fullName>
    </submittedName>
</protein>
<evidence type="ECO:0000313" key="3">
    <source>
        <dbReference type="Proteomes" id="UP001159641"/>
    </source>
</evidence>
<feature type="region of interest" description="Disordered" evidence="1">
    <location>
        <begin position="20"/>
        <end position="90"/>
    </location>
</feature>
<sequence>MVDSPGYRLPLHWITVRKPGTAERSAEPNRAVGFQEGQQKLQVAEAESPGAEDSEASAENPTEDPNPIVDQKYKEPGGKNLDRGVPPLFI</sequence>
<evidence type="ECO:0000256" key="1">
    <source>
        <dbReference type="SAM" id="MobiDB-lite"/>
    </source>
</evidence>
<proteinExistence type="predicted"/>
<dbReference type="AlphaFoldDB" id="A0AB34HJ27"/>
<name>A0AB34HJ27_ESCRO</name>
<gene>
    <name evidence="2" type="ORF">J1605_004537</name>
</gene>
<keyword evidence="3" id="KW-1185">Reference proteome</keyword>
<dbReference type="EMBL" id="JAIQCJ010001354">
    <property type="protein sequence ID" value="KAJ8790564.1"/>
    <property type="molecule type" value="Genomic_DNA"/>
</dbReference>